<organism evidence="2 3">
    <name type="scientific">Phyllostomus discolor</name>
    <name type="common">pale spear-nosed bat</name>
    <dbReference type="NCBI Taxonomy" id="89673"/>
    <lineage>
        <taxon>Eukaryota</taxon>
        <taxon>Metazoa</taxon>
        <taxon>Chordata</taxon>
        <taxon>Craniata</taxon>
        <taxon>Vertebrata</taxon>
        <taxon>Euteleostomi</taxon>
        <taxon>Mammalia</taxon>
        <taxon>Eutheria</taxon>
        <taxon>Laurasiatheria</taxon>
        <taxon>Chiroptera</taxon>
        <taxon>Yangochiroptera</taxon>
        <taxon>Phyllostomidae</taxon>
        <taxon>Phyllostominae</taxon>
        <taxon>Phyllostomus</taxon>
    </lineage>
</organism>
<feature type="compositionally biased region" description="Polar residues" evidence="1">
    <location>
        <begin position="1"/>
        <end position="17"/>
    </location>
</feature>
<feature type="region of interest" description="Disordered" evidence="1">
    <location>
        <begin position="1"/>
        <end position="96"/>
    </location>
</feature>
<evidence type="ECO:0000313" key="3">
    <source>
        <dbReference type="Proteomes" id="UP000664940"/>
    </source>
</evidence>
<proteinExistence type="predicted"/>
<protein>
    <submittedName>
        <fullName evidence="2">Uncharacterized protein</fullName>
    </submittedName>
</protein>
<feature type="compositionally biased region" description="Basic and acidic residues" evidence="1">
    <location>
        <begin position="25"/>
        <end position="38"/>
    </location>
</feature>
<comment type="caution">
    <text evidence="2">The sequence shown here is derived from an EMBL/GenBank/DDBJ whole genome shotgun (WGS) entry which is preliminary data.</text>
</comment>
<accession>A0A834DQB6</accession>
<evidence type="ECO:0000256" key="1">
    <source>
        <dbReference type="SAM" id="MobiDB-lite"/>
    </source>
</evidence>
<gene>
    <name evidence="2" type="ORF">HJG60_008120</name>
</gene>
<dbReference type="AlphaFoldDB" id="A0A834DQB6"/>
<sequence length="170" mass="18208">MRAGKSTTDFSPSTLFTQAPRAGPRHHDNLDPAPHDQRSAQSPGALNCEPLSSVGGARTGQGRGRESDTKARAVEGRLHSVLETKGGRGAPRGGQVSPEGAPALLCVLSGRAGTRSCVHAEAHCIVHQNKVNLTAGKCFKNIQLVGKGERLTSYRWTDFQPLLWQHSVQR</sequence>
<feature type="compositionally biased region" description="Basic and acidic residues" evidence="1">
    <location>
        <begin position="63"/>
        <end position="86"/>
    </location>
</feature>
<reference evidence="2 3" key="1">
    <citation type="journal article" date="2020" name="Nature">
        <title>Six reference-quality genomes reveal evolution of bat adaptations.</title>
        <authorList>
            <person name="Jebb D."/>
            <person name="Huang Z."/>
            <person name="Pippel M."/>
            <person name="Hughes G.M."/>
            <person name="Lavrichenko K."/>
            <person name="Devanna P."/>
            <person name="Winkler S."/>
            <person name="Jermiin L.S."/>
            <person name="Skirmuntt E.C."/>
            <person name="Katzourakis A."/>
            <person name="Burkitt-Gray L."/>
            <person name="Ray D.A."/>
            <person name="Sullivan K.A.M."/>
            <person name="Roscito J.G."/>
            <person name="Kirilenko B.M."/>
            <person name="Davalos L.M."/>
            <person name="Corthals A.P."/>
            <person name="Power M.L."/>
            <person name="Jones G."/>
            <person name="Ransome R.D."/>
            <person name="Dechmann D.K.N."/>
            <person name="Locatelli A.G."/>
            <person name="Puechmaille S.J."/>
            <person name="Fedrigo O."/>
            <person name="Jarvis E.D."/>
            <person name="Hiller M."/>
            <person name="Vernes S.C."/>
            <person name="Myers E.W."/>
            <person name="Teeling E.C."/>
        </authorList>
    </citation>
    <scope>NUCLEOTIDE SEQUENCE [LARGE SCALE GENOMIC DNA]</scope>
    <source>
        <strain evidence="2">Bat1K_MPI-CBG_1</strain>
    </source>
</reference>
<dbReference type="Proteomes" id="UP000664940">
    <property type="component" value="Unassembled WGS sequence"/>
</dbReference>
<name>A0A834DQB6_9CHIR</name>
<dbReference type="EMBL" id="JABVXQ010000010">
    <property type="protein sequence ID" value="KAF6088264.1"/>
    <property type="molecule type" value="Genomic_DNA"/>
</dbReference>
<evidence type="ECO:0000313" key="2">
    <source>
        <dbReference type="EMBL" id="KAF6088264.1"/>
    </source>
</evidence>